<evidence type="ECO:0000313" key="3">
    <source>
        <dbReference type="Proteomes" id="UP001501095"/>
    </source>
</evidence>
<comment type="caution">
    <text evidence="2">The sequence shown here is derived from an EMBL/GenBank/DDBJ whole genome shotgun (WGS) entry which is preliminary data.</text>
</comment>
<dbReference type="Proteomes" id="UP001501095">
    <property type="component" value="Unassembled WGS sequence"/>
</dbReference>
<sequence length="177" mass="19092">MADPQEHPADQPECPSGGGGLLPAELRAWMLLLAATGAVEQRLRTVVKESLDVSHDEFLVLCLLAEQPEGGLRMTRVAELLGRPKTRLTYQIACLQHAGLVTRRSVCGDKRGVEVALTDKARQLLTEASAPLAQTVTEALGRFMGPEQRQALCGLVPELAEESRTDQGAPRPFSTPS</sequence>
<dbReference type="InterPro" id="IPR036388">
    <property type="entry name" value="WH-like_DNA-bd_sf"/>
</dbReference>
<dbReference type="SUPFAM" id="SSF46785">
    <property type="entry name" value="Winged helix' DNA-binding domain"/>
    <property type="match status" value="1"/>
</dbReference>
<dbReference type="PROSITE" id="PS50995">
    <property type="entry name" value="HTH_MARR_2"/>
    <property type="match status" value="1"/>
</dbReference>
<dbReference type="SMART" id="SM00347">
    <property type="entry name" value="HTH_MARR"/>
    <property type="match status" value="1"/>
</dbReference>
<feature type="domain" description="HTH marR-type" evidence="1">
    <location>
        <begin position="25"/>
        <end position="161"/>
    </location>
</feature>
<evidence type="ECO:0000313" key="2">
    <source>
        <dbReference type="EMBL" id="GAA2517859.1"/>
    </source>
</evidence>
<organism evidence="2 3">
    <name type="scientific">Streptomyces levis</name>
    <dbReference type="NCBI Taxonomy" id="285566"/>
    <lineage>
        <taxon>Bacteria</taxon>
        <taxon>Bacillati</taxon>
        <taxon>Actinomycetota</taxon>
        <taxon>Actinomycetes</taxon>
        <taxon>Kitasatosporales</taxon>
        <taxon>Streptomycetaceae</taxon>
        <taxon>Streptomyces</taxon>
    </lineage>
</organism>
<name>A0ABN3NAQ7_9ACTN</name>
<accession>A0ABN3NAQ7</accession>
<dbReference type="Gene3D" id="1.10.10.10">
    <property type="entry name" value="Winged helix-like DNA-binding domain superfamily/Winged helix DNA-binding domain"/>
    <property type="match status" value="1"/>
</dbReference>
<dbReference type="RefSeq" id="WP_094053927.1">
    <property type="nucleotide sequence ID" value="NZ_BAAATM010000003.1"/>
</dbReference>
<keyword evidence="3" id="KW-1185">Reference proteome</keyword>
<evidence type="ECO:0000259" key="1">
    <source>
        <dbReference type="PROSITE" id="PS50995"/>
    </source>
</evidence>
<dbReference type="EMBL" id="BAAATM010000003">
    <property type="protein sequence ID" value="GAA2517859.1"/>
    <property type="molecule type" value="Genomic_DNA"/>
</dbReference>
<dbReference type="InterPro" id="IPR000835">
    <property type="entry name" value="HTH_MarR-typ"/>
</dbReference>
<dbReference type="InterPro" id="IPR036390">
    <property type="entry name" value="WH_DNA-bd_sf"/>
</dbReference>
<proteinExistence type="predicted"/>
<dbReference type="PANTHER" id="PTHR33164:SF43">
    <property type="entry name" value="HTH-TYPE TRANSCRIPTIONAL REPRESSOR YETL"/>
    <property type="match status" value="1"/>
</dbReference>
<dbReference type="PANTHER" id="PTHR33164">
    <property type="entry name" value="TRANSCRIPTIONAL REGULATOR, MARR FAMILY"/>
    <property type="match status" value="1"/>
</dbReference>
<reference evidence="2 3" key="1">
    <citation type="journal article" date="2019" name="Int. J. Syst. Evol. Microbiol.">
        <title>The Global Catalogue of Microorganisms (GCM) 10K type strain sequencing project: providing services to taxonomists for standard genome sequencing and annotation.</title>
        <authorList>
            <consortium name="The Broad Institute Genomics Platform"/>
            <consortium name="The Broad Institute Genome Sequencing Center for Infectious Disease"/>
            <person name="Wu L."/>
            <person name="Ma J."/>
        </authorList>
    </citation>
    <scope>NUCLEOTIDE SEQUENCE [LARGE SCALE GENOMIC DNA]</scope>
    <source>
        <strain evidence="2 3">JCM 6924</strain>
    </source>
</reference>
<dbReference type="InterPro" id="IPR039422">
    <property type="entry name" value="MarR/SlyA-like"/>
</dbReference>
<protein>
    <recommendedName>
        <fullName evidence="1">HTH marR-type domain-containing protein</fullName>
    </recommendedName>
</protein>
<gene>
    <name evidence="2" type="ORF">GCM10010423_07090</name>
</gene>